<keyword evidence="2 3" id="KW-0040">ANK repeat</keyword>
<evidence type="ECO:0000313" key="5">
    <source>
        <dbReference type="Proteomes" id="UP000515238"/>
    </source>
</evidence>
<dbReference type="SUPFAM" id="SSF48403">
    <property type="entry name" value="Ankyrin repeat"/>
    <property type="match status" value="1"/>
</dbReference>
<feature type="repeat" description="ANK" evidence="3">
    <location>
        <begin position="107"/>
        <end position="139"/>
    </location>
</feature>
<dbReference type="GO" id="GO:0045944">
    <property type="term" value="P:positive regulation of transcription by RNA polymerase II"/>
    <property type="evidence" value="ECO:0007669"/>
    <property type="project" value="TreeGrafter"/>
</dbReference>
<protein>
    <submittedName>
        <fullName evidence="4">Ankyrin repeat domain-containing protein</fullName>
    </submittedName>
</protein>
<dbReference type="EMBL" id="CP049278">
    <property type="protein sequence ID" value="QNC64698.1"/>
    <property type="molecule type" value="Genomic_DNA"/>
</dbReference>
<dbReference type="Pfam" id="PF00023">
    <property type="entry name" value="Ank"/>
    <property type="match status" value="1"/>
</dbReference>
<dbReference type="InterPro" id="IPR050663">
    <property type="entry name" value="Ankyrin-SOCS_Box"/>
</dbReference>
<evidence type="ECO:0000313" key="4">
    <source>
        <dbReference type="EMBL" id="QNC64698.1"/>
    </source>
</evidence>
<gene>
    <name evidence="4" type="ORF">G5S56_05575</name>
</gene>
<keyword evidence="1" id="KW-0677">Repeat</keyword>
<dbReference type="PANTHER" id="PTHR24193">
    <property type="entry name" value="ANKYRIN REPEAT PROTEIN"/>
    <property type="match status" value="1"/>
</dbReference>
<sequence length="215" mass="25076">MSNCINDARFLDILWDEDFNAFVSEVERCNDVNIIINQNNKETLLMACCRLNYKQFVDFLLSKNTNAKNKDNHGNTALHISSYCADTDIVSALISFDKSEVNNKNKWGQTPLMLAVKRCSLDVIRMLLNSGADIREKDYKNNTVFHYLLMEHHDFDVFLTALDLLKMKNDDLYEENSDGMSVMDYIISVKNSRDDYDFKNTKYNGYFKNNSRRPR</sequence>
<dbReference type="InterPro" id="IPR002110">
    <property type="entry name" value="Ankyrin_rpt"/>
</dbReference>
<proteinExistence type="predicted"/>
<dbReference type="PROSITE" id="PS50088">
    <property type="entry name" value="ANK_REPEAT"/>
    <property type="match status" value="1"/>
</dbReference>
<dbReference type="Pfam" id="PF12796">
    <property type="entry name" value="Ank_2"/>
    <property type="match status" value="1"/>
</dbReference>
<dbReference type="Proteomes" id="UP000515238">
    <property type="component" value="Chromosome"/>
</dbReference>
<dbReference type="PROSITE" id="PS50297">
    <property type="entry name" value="ANK_REP_REGION"/>
    <property type="match status" value="1"/>
</dbReference>
<name>A0A7G6KBV5_SHIBO</name>
<dbReference type="InterPro" id="IPR036770">
    <property type="entry name" value="Ankyrin_rpt-contain_sf"/>
</dbReference>
<dbReference type="PANTHER" id="PTHR24193:SF121">
    <property type="entry name" value="ADA2A-CONTAINING COMPLEX COMPONENT 3, ISOFORM D"/>
    <property type="match status" value="1"/>
</dbReference>
<reference evidence="4 5" key="1">
    <citation type="submission" date="2020-08" db="EMBL/GenBank/DDBJ databases">
        <title>Complete genome sequencing of Shigella boydii.</title>
        <authorList>
            <person name="Hazen T.H."/>
            <person name="Michalski J.M."/>
            <person name="Rasko D.A."/>
        </authorList>
    </citation>
    <scope>NUCLEOTIDE SEQUENCE [LARGE SCALE GENOMIC DNA]</scope>
    <source>
        <strain evidence="4 5">600690</strain>
    </source>
</reference>
<dbReference type="GO" id="GO:0000976">
    <property type="term" value="F:transcription cis-regulatory region binding"/>
    <property type="evidence" value="ECO:0007669"/>
    <property type="project" value="TreeGrafter"/>
</dbReference>
<dbReference type="AlphaFoldDB" id="A0A7G6KBV5"/>
<dbReference type="SMART" id="SM00248">
    <property type="entry name" value="ANK"/>
    <property type="match status" value="3"/>
</dbReference>
<accession>A0A7G6KBV5</accession>
<dbReference type="Gene3D" id="1.25.40.20">
    <property type="entry name" value="Ankyrin repeat-containing domain"/>
    <property type="match status" value="1"/>
</dbReference>
<evidence type="ECO:0000256" key="2">
    <source>
        <dbReference type="ARBA" id="ARBA00023043"/>
    </source>
</evidence>
<evidence type="ECO:0000256" key="1">
    <source>
        <dbReference type="ARBA" id="ARBA00022737"/>
    </source>
</evidence>
<organism evidence="4 5">
    <name type="scientific">Shigella boydii</name>
    <dbReference type="NCBI Taxonomy" id="621"/>
    <lineage>
        <taxon>Bacteria</taxon>
        <taxon>Pseudomonadati</taxon>
        <taxon>Pseudomonadota</taxon>
        <taxon>Gammaproteobacteria</taxon>
        <taxon>Enterobacterales</taxon>
        <taxon>Enterobacteriaceae</taxon>
        <taxon>Shigella</taxon>
    </lineage>
</organism>
<evidence type="ECO:0000256" key="3">
    <source>
        <dbReference type="PROSITE-ProRule" id="PRU00023"/>
    </source>
</evidence>